<dbReference type="Proteomes" id="UP000316706">
    <property type="component" value="Unassembled WGS sequence"/>
</dbReference>
<keyword evidence="3" id="KW-1185">Reference proteome</keyword>
<keyword evidence="1" id="KW-1133">Transmembrane helix</keyword>
<gene>
    <name evidence="2" type="ORF">FHX41_4298</name>
</gene>
<evidence type="ECO:0000256" key="1">
    <source>
        <dbReference type="SAM" id="Phobius"/>
    </source>
</evidence>
<dbReference type="AlphaFoldDB" id="A0A543IJ12"/>
<accession>A0A543IJ12</accession>
<dbReference type="EMBL" id="VFPO01000001">
    <property type="protein sequence ID" value="TQM70568.1"/>
    <property type="molecule type" value="Genomic_DNA"/>
</dbReference>
<evidence type="ECO:0000313" key="2">
    <source>
        <dbReference type="EMBL" id="TQM70568.1"/>
    </source>
</evidence>
<feature type="transmembrane region" description="Helical" evidence="1">
    <location>
        <begin position="6"/>
        <end position="26"/>
    </location>
</feature>
<protein>
    <submittedName>
        <fullName evidence="2">Uncharacterized protein</fullName>
    </submittedName>
</protein>
<proteinExistence type="predicted"/>
<evidence type="ECO:0000313" key="3">
    <source>
        <dbReference type="Proteomes" id="UP000316706"/>
    </source>
</evidence>
<sequence>MDGLLTPVTAHVMSFAGSLLGLMRTVRERTATDR</sequence>
<name>A0A543IJ12_9ACTN</name>
<reference evidence="2 3" key="1">
    <citation type="submission" date="2019-06" db="EMBL/GenBank/DDBJ databases">
        <title>Sequencing the genomes of 1000 actinobacteria strains.</title>
        <authorList>
            <person name="Klenk H.-P."/>
        </authorList>
    </citation>
    <scope>NUCLEOTIDE SEQUENCE [LARGE SCALE GENOMIC DNA]</scope>
    <source>
        <strain evidence="2 3">DSM 45043</strain>
    </source>
</reference>
<keyword evidence="1" id="KW-0812">Transmembrane</keyword>
<comment type="caution">
    <text evidence="2">The sequence shown here is derived from an EMBL/GenBank/DDBJ whole genome shotgun (WGS) entry which is preliminary data.</text>
</comment>
<keyword evidence="1" id="KW-0472">Membrane</keyword>
<organism evidence="2 3">
    <name type="scientific">Actinomadura hallensis</name>
    <dbReference type="NCBI Taxonomy" id="337895"/>
    <lineage>
        <taxon>Bacteria</taxon>
        <taxon>Bacillati</taxon>
        <taxon>Actinomycetota</taxon>
        <taxon>Actinomycetes</taxon>
        <taxon>Streptosporangiales</taxon>
        <taxon>Thermomonosporaceae</taxon>
        <taxon>Actinomadura</taxon>
    </lineage>
</organism>